<dbReference type="EMBL" id="PVTT01000002">
    <property type="protein sequence ID" value="PRY93397.1"/>
    <property type="molecule type" value="Genomic_DNA"/>
</dbReference>
<comment type="caution">
    <text evidence="2">The sequence shown here is derived from an EMBL/GenBank/DDBJ whole genome shotgun (WGS) entry which is preliminary data.</text>
</comment>
<proteinExistence type="predicted"/>
<keyword evidence="3" id="KW-1185">Reference proteome</keyword>
<evidence type="ECO:0000313" key="3">
    <source>
        <dbReference type="Proteomes" id="UP000238801"/>
    </source>
</evidence>
<name>A0A2T0X3A5_9RHOB</name>
<sequence length="100" mass="10390">MRLLLVILLLAACSGPQPAFRGVPAATVQRDGFTFHVRRSGGEVELVRTGFVPPRRLPRAYPAALAAARAATGCVPIPGSLSGDPAVIRLSVRCDPDGSG</sequence>
<evidence type="ECO:0008006" key="4">
    <source>
        <dbReference type="Google" id="ProtNLM"/>
    </source>
</evidence>
<dbReference type="OrthoDB" id="7864349at2"/>
<gene>
    <name evidence="2" type="ORF">BCF33_2265</name>
</gene>
<protein>
    <recommendedName>
        <fullName evidence="4">Lipoprotein</fullName>
    </recommendedName>
</protein>
<dbReference type="Proteomes" id="UP000238801">
    <property type="component" value="Unassembled WGS sequence"/>
</dbReference>
<reference evidence="2 3" key="1">
    <citation type="submission" date="2018-03" db="EMBL/GenBank/DDBJ databases">
        <title>Genomic Encyclopedia of Archaeal and Bacterial Type Strains, Phase II (KMG-II): from individual species to whole genera.</title>
        <authorList>
            <person name="Goeker M."/>
        </authorList>
    </citation>
    <scope>NUCLEOTIDE SEQUENCE [LARGE SCALE GENOMIC DNA]</scope>
    <source>
        <strain evidence="2 3">DSM 29318</strain>
    </source>
</reference>
<accession>A0A2T0X3A5</accession>
<dbReference type="AlphaFoldDB" id="A0A2T0X3A5"/>
<dbReference type="RefSeq" id="WP_106160994.1">
    <property type="nucleotide sequence ID" value="NZ_PVTT01000002.1"/>
</dbReference>
<organism evidence="2 3">
    <name type="scientific">Hasllibacter halocynthiae</name>
    <dbReference type="NCBI Taxonomy" id="595589"/>
    <lineage>
        <taxon>Bacteria</taxon>
        <taxon>Pseudomonadati</taxon>
        <taxon>Pseudomonadota</taxon>
        <taxon>Alphaproteobacteria</taxon>
        <taxon>Rhodobacterales</taxon>
        <taxon>Roseobacteraceae</taxon>
        <taxon>Hasllibacter</taxon>
    </lineage>
</organism>
<evidence type="ECO:0000256" key="1">
    <source>
        <dbReference type="SAM" id="SignalP"/>
    </source>
</evidence>
<feature type="signal peptide" evidence="1">
    <location>
        <begin position="1"/>
        <end position="19"/>
    </location>
</feature>
<keyword evidence="1" id="KW-0732">Signal</keyword>
<feature type="chain" id="PRO_5015771631" description="Lipoprotein" evidence="1">
    <location>
        <begin position="20"/>
        <end position="100"/>
    </location>
</feature>
<evidence type="ECO:0000313" key="2">
    <source>
        <dbReference type="EMBL" id="PRY93397.1"/>
    </source>
</evidence>